<reference evidence="1 2" key="1">
    <citation type="submission" date="2019-03" db="EMBL/GenBank/DDBJ databases">
        <title>Genomics of glacier-inhabiting Cryobacterium strains.</title>
        <authorList>
            <person name="Liu Q."/>
            <person name="Xin Y.-H."/>
        </authorList>
    </citation>
    <scope>NUCLEOTIDE SEQUENCE [LARGE SCALE GENOMIC DNA]</scope>
    <source>
        <strain evidence="1 2">Sr36</strain>
    </source>
</reference>
<proteinExistence type="predicted"/>
<dbReference type="RefSeq" id="WP_134556860.1">
    <property type="nucleotide sequence ID" value="NZ_SOHK01000024.1"/>
</dbReference>
<name>A0A4R9AJX1_9MICO</name>
<keyword evidence="2" id="KW-1185">Reference proteome</keyword>
<gene>
    <name evidence="1" type="ORF">E3T47_15045</name>
</gene>
<dbReference type="AlphaFoldDB" id="A0A4R9AJX1"/>
<evidence type="ECO:0000313" key="1">
    <source>
        <dbReference type="EMBL" id="TFD62993.1"/>
    </source>
</evidence>
<organism evidence="1 2">
    <name type="scientific">Cryobacterium ruanii</name>
    <dbReference type="NCBI Taxonomy" id="1259197"/>
    <lineage>
        <taxon>Bacteria</taxon>
        <taxon>Bacillati</taxon>
        <taxon>Actinomycetota</taxon>
        <taxon>Actinomycetes</taxon>
        <taxon>Micrococcales</taxon>
        <taxon>Microbacteriaceae</taxon>
        <taxon>Cryobacterium</taxon>
    </lineage>
</organism>
<dbReference type="EMBL" id="SOHK01000024">
    <property type="protein sequence ID" value="TFD62993.1"/>
    <property type="molecule type" value="Genomic_DNA"/>
</dbReference>
<accession>A0A4R9AJX1</accession>
<evidence type="ECO:0000313" key="2">
    <source>
        <dbReference type="Proteomes" id="UP000298154"/>
    </source>
</evidence>
<comment type="caution">
    <text evidence="1">The sequence shown here is derived from an EMBL/GenBank/DDBJ whole genome shotgun (WGS) entry which is preliminary data.</text>
</comment>
<dbReference type="Proteomes" id="UP000298154">
    <property type="component" value="Unassembled WGS sequence"/>
</dbReference>
<protein>
    <submittedName>
        <fullName evidence="1">Uncharacterized protein</fullName>
    </submittedName>
</protein>
<sequence>MRGAREAGGRGEAAAAFHLFERVVAGEQKPHFGIVARDRTETGRSGHAVAEGIRGDRVNDQFGVTSSSIEKSLMLR</sequence>